<dbReference type="AlphaFoldDB" id="A0AAN1QQ91"/>
<dbReference type="InterPro" id="IPR000182">
    <property type="entry name" value="GNAT_dom"/>
</dbReference>
<evidence type="ECO:0000313" key="5">
    <source>
        <dbReference type="EMBL" id="AZB73514.1"/>
    </source>
</evidence>
<dbReference type="PROSITE" id="PS51186">
    <property type="entry name" value="GNAT"/>
    <property type="match status" value="1"/>
</dbReference>
<evidence type="ECO:0000313" key="6">
    <source>
        <dbReference type="Proteomes" id="UP000267249"/>
    </source>
</evidence>
<gene>
    <name evidence="5" type="ORF">DOP62_13070</name>
</gene>
<dbReference type="Proteomes" id="UP000267249">
    <property type="component" value="Chromosome"/>
</dbReference>
<dbReference type="PANTHER" id="PTHR10545">
    <property type="entry name" value="DIAMINE N-ACETYLTRANSFERASE"/>
    <property type="match status" value="1"/>
</dbReference>
<name>A0AAN1QQ91_SYNEL</name>
<accession>A0AAN1QQ91</accession>
<dbReference type="SUPFAM" id="SSF55729">
    <property type="entry name" value="Acyl-CoA N-acyltransferases (Nat)"/>
    <property type="match status" value="1"/>
</dbReference>
<reference evidence="5 6" key="1">
    <citation type="journal article" date="2018" name="Sci. Rep.">
        <title>Genome Features and Biochemical Characteristics of a Robust, Fast Growing and Naturally Transformable Cyanobacterium Synechococcus elongatus PCC 11801 Isolated from India.</title>
        <authorList>
            <person name="Jaiswal D."/>
            <person name="Sengupta A."/>
            <person name="Sohoni S."/>
            <person name="Sengupta S."/>
            <person name="Phadnavis A.G."/>
            <person name="Pakrasi H.B."/>
            <person name="Wangikar P.P."/>
        </authorList>
    </citation>
    <scope>NUCLEOTIDE SEQUENCE [LARGE SCALE GENOMIC DNA]</scope>
    <source>
        <strain evidence="5 6">PCC 11801</strain>
    </source>
</reference>
<dbReference type="Gene3D" id="3.40.630.30">
    <property type="match status" value="1"/>
</dbReference>
<feature type="domain" description="N-acetyltransferase" evidence="4">
    <location>
        <begin position="5"/>
        <end position="155"/>
    </location>
</feature>
<dbReference type="InterPro" id="IPR051016">
    <property type="entry name" value="Diverse_Substrate_AcTransf"/>
</dbReference>
<dbReference type="RefSeq" id="WP_208674413.1">
    <property type="nucleotide sequence ID" value="NZ_CP030139.2"/>
</dbReference>
<evidence type="ECO:0000259" key="4">
    <source>
        <dbReference type="PROSITE" id="PS51186"/>
    </source>
</evidence>
<dbReference type="EMBL" id="CP030139">
    <property type="protein sequence ID" value="AZB73514.1"/>
    <property type="molecule type" value="Genomic_DNA"/>
</dbReference>
<dbReference type="CDD" id="cd04301">
    <property type="entry name" value="NAT_SF"/>
    <property type="match status" value="1"/>
</dbReference>
<dbReference type="PIRSF" id="PIRSF037663">
    <property type="entry name" value="Acetyltransf_GNAT_prd"/>
    <property type="match status" value="1"/>
</dbReference>
<comment type="similarity">
    <text evidence="1">Belongs to the acetyltransferase family.</text>
</comment>
<dbReference type="InterPro" id="IPR017255">
    <property type="entry name" value="AcTrfase_GNAT_prd"/>
</dbReference>
<dbReference type="Pfam" id="PF00583">
    <property type="entry name" value="Acetyltransf_1"/>
    <property type="match status" value="1"/>
</dbReference>
<proteinExistence type="inferred from homology"/>
<evidence type="ECO:0000256" key="1">
    <source>
        <dbReference type="ARBA" id="ARBA00008694"/>
    </source>
</evidence>
<dbReference type="FunFam" id="3.40.630.30:FF:000064">
    <property type="entry name" value="GNAT family acetyltransferase"/>
    <property type="match status" value="1"/>
</dbReference>
<dbReference type="PANTHER" id="PTHR10545:SF29">
    <property type="entry name" value="GH14572P-RELATED"/>
    <property type="match status" value="1"/>
</dbReference>
<evidence type="ECO:0000256" key="3">
    <source>
        <dbReference type="ARBA" id="ARBA00023315"/>
    </source>
</evidence>
<sequence>MVSLLQIRAAQPTDLPEILKLIRELAIFEELEHQVVEDPDLLAEHLFGRQPYAYVQIAEWEGAIAGYVLYFLTYSSFRKQPSLYLEDLFVRPAYRRQGIATALLRQLATIAVEQQCGRVEWAVLDWNQRAIAFYEGLGAKVLPDWRICRLEGSAIGNFAGILTA</sequence>
<protein>
    <submittedName>
        <fullName evidence="5">GNAT family N-acetyltransferase</fullName>
    </submittedName>
</protein>
<dbReference type="InterPro" id="IPR016181">
    <property type="entry name" value="Acyl_CoA_acyltransferase"/>
</dbReference>
<evidence type="ECO:0000256" key="2">
    <source>
        <dbReference type="ARBA" id="ARBA00022679"/>
    </source>
</evidence>
<organism evidence="5 6">
    <name type="scientific">Synechococcus elongatus PCC 11801</name>
    <dbReference type="NCBI Taxonomy" id="2219813"/>
    <lineage>
        <taxon>Bacteria</taxon>
        <taxon>Bacillati</taxon>
        <taxon>Cyanobacteriota</taxon>
        <taxon>Cyanophyceae</taxon>
        <taxon>Synechococcales</taxon>
        <taxon>Synechococcaceae</taxon>
        <taxon>Synechococcus</taxon>
    </lineage>
</organism>
<dbReference type="GO" id="GO:0008080">
    <property type="term" value="F:N-acetyltransferase activity"/>
    <property type="evidence" value="ECO:0007669"/>
    <property type="project" value="TreeGrafter"/>
</dbReference>
<keyword evidence="2" id="KW-0808">Transferase</keyword>
<keyword evidence="3" id="KW-0012">Acyltransferase</keyword>